<accession>A0A117JK02</accession>
<dbReference type="Proteomes" id="UP000053707">
    <property type="component" value="Unassembled WGS sequence"/>
</dbReference>
<evidence type="ECO:0000313" key="2">
    <source>
        <dbReference type="Proteomes" id="UP000053707"/>
    </source>
</evidence>
<name>A0A117JK02_9MYCO</name>
<dbReference type="EMBL" id="LQIR01000016">
    <property type="protein sequence ID" value="KUI16306.1"/>
    <property type="molecule type" value="Genomic_DNA"/>
</dbReference>
<gene>
    <name evidence="1" type="ORF">AU192_07610</name>
</gene>
<comment type="caution">
    <text evidence="1">The sequence shown here is derived from an EMBL/GenBank/DDBJ whole genome shotgun (WGS) entry which is preliminary data.</text>
</comment>
<proteinExistence type="predicted"/>
<dbReference type="Gene3D" id="3.30.750.24">
    <property type="entry name" value="STAS domain"/>
    <property type="match status" value="1"/>
</dbReference>
<reference evidence="1 2" key="1">
    <citation type="submission" date="2016-01" db="EMBL/GenBank/DDBJ databases">
        <authorList>
            <consortium name="TB Trials Study Group"/>
            <person name="Sutton G."/>
            <person name="Brinkac L."/>
            <person name="Sanka R."/>
            <person name="Adams M."/>
            <person name="Lau E.L."/>
            <person name="Macaden R."/>
            <person name="Grewal H.M.S."/>
        </authorList>
    </citation>
    <scope>NUCLEOTIDE SEQUENCE [LARGE SCALE GENOMIC DNA]</scope>
    <source>
        <strain evidence="1 2">IS-1744</strain>
    </source>
</reference>
<dbReference type="InterPro" id="IPR036513">
    <property type="entry name" value="STAS_dom_sf"/>
</dbReference>
<evidence type="ECO:0000313" key="1">
    <source>
        <dbReference type="EMBL" id="KUI16306.1"/>
    </source>
</evidence>
<dbReference type="AlphaFoldDB" id="A0A117JK02"/>
<sequence length="136" mass="14820">MYGNPSFECAGAQLHAVCRQLATVVTIDGIIDETNIERITAFARRFVLAEKPFVLNLSGVSSCARQVVSLMYDIDECCFDTDVEWTVIPSNAVERVLCASGVSVPVADSVPDALAQFASDLNQRRRPLPLLTQKTA</sequence>
<protein>
    <submittedName>
        <fullName evidence="1">Anti-anti-sigma factor</fullName>
    </submittedName>
</protein>
<organism evidence="1 2">
    <name type="scientific">Mycobacterium lehmannii</name>
    <dbReference type="NCBI Taxonomy" id="2048550"/>
    <lineage>
        <taxon>Bacteria</taxon>
        <taxon>Bacillati</taxon>
        <taxon>Actinomycetota</taxon>
        <taxon>Actinomycetes</taxon>
        <taxon>Mycobacteriales</taxon>
        <taxon>Mycobacteriaceae</taxon>
        <taxon>Mycobacterium</taxon>
    </lineage>
</organism>
<keyword evidence="2" id="KW-1185">Reference proteome</keyword>